<evidence type="ECO:0000313" key="2">
    <source>
        <dbReference type="EMBL" id="MPM25978.1"/>
    </source>
</evidence>
<evidence type="ECO:0000259" key="1">
    <source>
        <dbReference type="Pfam" id="PF01869"/>
    </source>
</evidence>
<dbReference type="PANTHER" id="PTHR43190">
    <property type="entry name" value="N-ACETYL-D-GLUCOSAMINE KINASE"/>
    <property type="match status" value="1"/>
</dbReference>
<reference evidence="2" key="1">
    <citation type="submission" date="2019-08" db="EMBL/GenBank/DDBJ databases">
        <authorList>
            <person name="Kucharzyk K."/>
            <person name="Murdoch R.W."/>
            <person name="Higgins S."/>
            <person name="Loffler F."/>
        </authorList>
    </citation>
    <scope>NUCLEOTIDE SEQUENCE</scope>
</reference>
<sequence length="313" mass="35234">MGTQNQNQKEVATKNSYINFNTKLLTDMILIADGGSTKTSWVLLDQTGEVLQFETEGYHPFFVGSDYIRDSLEKKLPEELKEKTCSVERIFFYSAGGGYSQETDNILVKGISGVFTSAQIIIETDLLAAARALLGDKEGFAAILGTGTNSCIYNGEEVTVNIESLGFLLGDEGSGSYIGKKLIGDYIREVMPDTIRDVFFQTYNLTGTDLLNKVYEHPLANRYCASFAKFAGDHLQEDSYYEHLIVSAFRDFFRNIVVLYPNYRKYKFNCVGSIAYYFRELLERVVIEQGMLLGIIDKDPIKGLIAYHRKDLS</sequence>
<protein>
    <recommendedName>
        <fullName evidence="1">ATPase BadF/BadG/BcrA/BcrD type domain-containing protein</fullName>
    </recommendedName>
</protein>
<dbReference type="Gene3D" id="3.30.420.40">
    <property type="match status" value="2"/>
</dbReference>
<dbReference type="CDD" id="cd24079">
    <property type="entry name" value="ASKHA_NBD_PG1100-like"/>
    <property type="match status" value="1"/>
</dbReference>
<dbReference type="PANTHER" id="PTHR43190:SF3">
    <property type="entry name" value="N-ACETYL-D-GLUCOSAMINE KINASE"/>
    <property type="match status" value="1"/>
</dbReference>
<dbReference type="SUPFAM" id="SSF53067">
    <property type="entry name" value="Actin-like ATPase domain"/>
    <property type="match status" value="2"/>
</dbReference>
<dbReference type="Gene3D" id="1.10.720.160">
    <property type="match status" value="1"/>
</dbReference>
<accession>A0A644YDF4</accession>
<organism evidence="2">
    <name type="scientific">bioreactor metagenome</name>
    <dbReference type="NCBI Taxonomy" id="1076179"/>
    <lineage>
        <taxon>unclassified sequences</taxon>
        <taxon>metagenomes</taxon>
        <taxon>ecological metagenomes</taxon>
    </lineage>
</organism>
<dbReference type="EMBL" id="VSSQ01004622">
    <property type="protein sequence ID" value="MPM25978.1"/>
    <property type="molecule type" value="Genomic_DNA"/>
</dbReference>
<dbReference type="InterPro" id="IPR002731">
    <property type="entry name" value="ATPase_BadF"/>
</dbReference>
<dbReference type="InterPro" id="IPR043129">
    <property type="entry name" value="ATPase_NBD"/>
</dbReference>
<dbReference type="Pfam" id="PF01869">
    <property type="entry name" value="BcrAD_BadFG"/>
    <property type="match status" value="1"/>
</dbReference>
<feature type="domain" description="ATPase BadF/BadG/BcrA/BcrD type" evidence="1">
    <location>
        <begin position="33"/>
        <end position="245"/>
    </location>
</feature>
<dbReference type="AlphaFoldDB" id="A0A644YDF4"/>
<dbReference type="InterPro" id="IPR052519">
    <property type="entry name" value="Euk-type_GlcNAc_Kinase"/>
</dbReference>
<comment type="caution">
    <text evidence="2">The sequence shown here is derived from an EMBL/GenBank/DDBJ whole genome shotgun (WGS) entry which is preliminary data.</text>
</comment>
<proteinExistence type="predicted"/>
<gene>
    <name evidence="2" type="ORF">SDC9_72479</name>
</gene>
<name>A0A644YDF4_9ZZZZ</name>